<dbReference type="InterPro" id="IPR036770">
    <property type="entry name" value="Ankyrin_rpt-contain_sf"/>
</dbReference>
<dbReference type="Pfam" id="PF12796">
    <property type="entry name" value="Ank_2"/>
    <property type="match status" value="2"/>
</dbReference>
<feature type="repeat" description="ANK" evidence="3">
    <location>
        <begin position="130"/>
        <end position="162"/>
    </location>
</feature>
<evidence type="ECO:0000313" key="5">
    <source>
        <dbReference type="EMBL" id="GBG24253.1"/>
    </source>
</evidence>
<dbReference type="SMART" id="SM00248">
    <property type="entry name" value="ANK"/>
    <property type="match status" value="4"/>
</dbReference>
<organism evidence="5 6">
    <name type="scientific">Hondaea fermentalgiana</name>
    <dbReference type="NCBI Taxonomy" id="2315210"/>
    <lineage>
        <taxon>Eukaryota</taxon>
        <taxon>Sar</taxon>
        <taxon>Stramenopiles</taxon>
        <taxon>Bigyra</taxon>
        <taxon>Labyrinthulomycetes</taxon>
        <taxon>Thraustochytrida</taxon>
        <taxon>Thraustochytriidae</taxon>
        <taxon>Hondaea</taxon>
    </lineage>
</organism>
<dbReference type="PANTHER" id="PTHR24171">
    <property type="entry name" value="ANKYRIN REPEAT DOMAIN-CONTAINING PROTEIN 39-RELATED"/>
    <property type="match status" value="1"/>
</dbReference>
<keyword evidence="2 3" id="KW-0040">ANK repeat</keyword>
<dbReference type="Gene3D" id="1.25.40.20">
    <property type="entry name" value="Ankyrin repeat-containing domain"/>
    <property type="match status" value="1"/>
</dbReference>
<feature type="repeat" description="ANK" evidence="3">
    <location>
        <begin position="164"/>
        <end position="196"/>
    </location>
</feature>
<dbReference type="EMBL" id="BEYU01000005">
    <property type="protein sequence ID" value="GBG24253.1"/>
    <property type="molecule type" value="Genomic_DNA"/>
</dbReference>
<accession>A0A2R5G716</accession>
<dbReference type="GO" id="GO:0004842">
    <property type="term" value="F:ubiquitin-protein transferase activity"/>
    <property type="evidence" value="ECO:0007669"/>
    <property type="project" value="TreeGrafter"/>
</dbReference>
<proteinExistence type="predicted"/>
<feature type="compositionally biased region" description="Basic and acidic residues" evidence="4">
    <location>
        <begin position="1"/>
        <end position="25"/>
    </location>
</feature>
<evidence type="ECO:0000256" key="2">
    <source>
        <dbReference type="ARBA" id="ARBA00023043"/>
    </source>
</evidence>
<dbReference type="SUPFAM" id="SSF48403">
    <property type="entry name" value="Ankyrin repeat"/>
    <property type="match status" value="1"/>
</dbReference>
<feature type="repeat" description="ANK" evidence="3">
    <location>
        <begin position="97"/>
        <end position="129"/>
    </location>
</feature>
<dbReference type="InParanoid" id="A0A2R5G716"/>
<dbReference type="PANTHER" id="PTHR24171:SF8">
    <property type="entry name" value="BRCA1-ASSOCIATED RING DOMAIN PROTEIN 1"/>
    <property type="match status" value="1"/>
</dbReference>
<evidence type="ECO:0000313" key="6">
    <source>
        <dbReference type="Proteomes" id="UP000241890"/>
    </source>
</evidence>
<name>A0A2R5G716_9STRA</name>
<dbReference type="PROSITE" id="PS50297">
    <property type="entry name" value="ANK_REP_REGION"/>
    <property type="match status" value="3"/>
</dbReference>
<dbReference type="InterPro" id="IPR002110">
    <property type="entry name" value="Ankyrin_rpt"/>
</dbReference>
<dbReference type="OrthoDB" id="188462at2759"/>
<evidence type="ECO:0000256" key="3">
    <source>
        <dbReference type="PROSITE-ProRule" id="PRU00023"/>
    </source>
</evidence>
<evidence type="ECO:0000256" key="1">
    <source>
        <dbReference type="ARBA" id="ARBA00022737"/>
    </source>
</evidence>
<dbReference type="AlphaFoldDB" id="A0A2R5G716"/>
<dbReference type="PRINTS" id="PR01415">
    <property type="entry name" value="ANKYRIN"/>
</dbReference>
<dbReference type="PROSITE" id="PS50088">
    <property type="entry name" value="ANK_REPEAT"/>
    <property type="match status" value="3"/>
</dbReference>
<comment type="caution">
    <text evidence="5">The sequence shown here is derived from an EMBL/GenBank/DDBJ whole genome shotgun (WGS) entry which is preliminary data.</text>
</comment>
<keyword evidence="6" id="KW-1185">Reference proteome</keyword>
<dbReference type="Proteomes" id="UP000241890">
    <property type="component" value="Unassembled WGS sequence"/>
</dbReference>
<sequence length="235" mass="25782">MSDRASKKLEQENEALRQELEDLRRQTGGPSTGDSWSAFKRLLPSARKKVASQYKPPKEGRKEVTAFLEAAKNGEAEEVERLLIAGVPVDVIAPWEFGQTALHMAATWGHTHTLELLLANRADVDKRDDNGETALYKSAQWGRLETVNALIAHGARIDIPAKRTKQTPLMVAASRGQVEVCVVLVREGASARSMDANGMTALQCARASDQEEAAVAIETTLEQRRKSKAIDPTQL</sequence>
<protein>
    <submittedName>
        <fullName evidence="5">Ankyrin repeat and KH domain-containing protein 1</fullName>
    </submittedName>
</protein>
<dbReference type="GO" id="GO:0085020">
    <property type="term" value="P:protein K6-linked ubiquitination"/>
    <property type="evidence" value="ECO:0007669"/>
    <property type="project" value="TreeGrafter"/>
</dbReference>
<reference evidence="5 6" key="1">
    <citation type="submission" date="2017-12" db="EMBL/GenBank/DDBJ databases">
        <title>Sequencing, de novo assembly and annotation of complete genome of a new Thraustochytrid species, strain FCC1311.</title>
        <authorList>
            <person name="Sedici K."/>
            <person name="Godart F."/>
            <person name="Aiese Cigliano R."/>
            <person name="Sanseverino W."/>
            <person name="Barakat M."/>
            <person name="Ortet P."/>
            <person name="Marechal E."/>
            <person name="Cagnac O."/>
            <person name="Amato A."/>
        </authorList>
    </citation>
    <scope>NUCLEOTIDE SEQUENCE [LARGE SCALE GENOMIC DNA]</scope>
</reference>
<evidence type="ECO:0000256" key="4">
    <source>
        <dbReference type="SAM" id="MobiDB-lite"/>
    </source>
</evidence>
<gene>
    <name evidence="5" type="ORF">FCC1311_004712</name>
</gene>
<feature type="region of interest" description="Disordered" evidence="4">
    <location>
        <begin position="1"/>
        <end position="38"/>
    </location>
</feature>
<keyword evidence="1" id="KW-0677">Repeat</keyword>